<feature type="domain" description="Peptidase M28" evidence="1">
    <location>
        <begin position="88"/>
        <end position="196"/>
    </location>
</feature>
<comment type="caution">
    <text evidence="2">The sequence shown here is derived from an EMBL/GenBank/DDBJ whole genome shotgun (WGS) entry which is preliminary data.</text>
</comment>
<dbReference type="Pfam" id="PF04389">
    <property type="entry name" value="Peptidase_M28"/>
    <property type="match status" value="2"/>
</dbReference>
<organism evidence="2 3">
    <name type="scientific">Nocardia vulneris</name>
    <dbReference type="NCBI Taxonomy" id="1141657"/>
    <lineage>
        <taxon>Bacteria</taxon>
        <taxon>Bacillati</taxon>
        <taxon>Actinomycetota</taxon>
        <taxon>Actinomycetes</taxon>
        <taxon>Mycobacteriales</taxon>
        <taxon>Nocardiaceae</taxon>
        <taxon>Nocardia</taxon>
    </lineage>
</organism>
<sequence>MVEDVGPADPARLRHDVEVLAAGPRSRRHAPEAMVLAEQYVTGELSTAGWQVHREPFTARWAVGCTDRHGNRALPLKVRVHPRLTGANLRAELPGAAPGPTVVIGAHLDTVYGSPGADDNASGVAVVLEVARLLAARPERPAVTLMIFDHEEVGLIGARAAARTQTRSRPVAGMVCLESVGYFADAPETQRLPKGAGLAFGPAVAQVRKAGHRGDFTLVVHRRSSQHAAELWRAAAARADPALPAVLLRDPRPDGPLGAAIGLAVPALGHLGRSDHAAYWNRRIPALMLTGTANFRNAHYHQASDVPQTLDYGRLATVATATAHLAAAGDAFPG</sequence>
<evidence type="ECO:0000259" key="1">
    <source>
        <dbReference type="Pfam" id="PF04389"/>
    </source>
</evidence>
<accession>A0ABR4Z779</accession>
<dbReference type="InterPro" id="IPR045175">
    <property type="entry name" value="M28_fam"/>
</dbReference>
<protein>
    <submittedName>
        <fullName evidence="2">Peptidase M28</fullName>
    </submittedName>
</protein>
<reference evidence="2 3" key="1">
    <citation type="journal article" date="2014" name="Int. J. Syst. Evol. Microbiol.">
        <title>Nocardia vulneris sp. nov., isolated from wounds of human patients in North America.</title>
        <authorList>
            <person name="Lasker B.A."/>
            <person name="Bell M."/>
            <person name="Klenk H.P."/>
            <person name="Sproer C."/>
            <person name="Schumann C."/>
            <person name="Schumann P."/>
            <person name="Brown J.M."/>
        </authorList>
    </citation>
    <scope>NUCLEOTIDE SEQUENCE [LARGE SCALE GENOMIC DNA]</scope>
    <source>
        <strain evidence="2 3">W9851</strain>
    </source>
</reference>
<evidence type="ECO:0000313" key="2">
    <source>
        <dbReference type="EMBL" id="KIA61206.1"/>
    </source>
</evidence>
<dbReference type="Gene3D" id="3.40.630.10">
    <property type="entry name" value="Zn peptidases"/>
    <property type="match status" value="1"/>
</dbReference>
<keyword evidence="3" id="KW-1185">Reference proteome</keyword>
<proteinExistence type="predicted"/>
<dbReference type="RefSeq" id="WP_043678067.1">
    <property type="nucleotide sequence ID" value="NZ_BDCI01000028.1"/>
</dbReference>
<gene>
    <name evidence="2" type="ORF">FG87_32220</name>
</gene>
<dbReference type="PANTHER" id="PTHR12147">
    <property type="entry name" value="METALLOPEPTIDASE M28 FAMILY MEMBER"/>
    <property type="match status" value="1"/>
</dbReference>
<dbReference type="Proteomes" id="UP000031364">
    <property type="component" value="Unassembled WGS sequence"/>
</dbReference>
<dbReference type="InterPro" id="IPR007484">
    <property type="entry name" value="Peptidase_M28"/>
</dbReference>
<feature type="domain" description="Peptidase M28" evidence="1">
    <location>
        <begin position="271"/>
        <end position="325"/>
    </location>
</feature>
<name>A0ABR4Z779_9NOCA</name>
<dbReference type="EMBL" id="JNFP01000049">
    <property type="protein sequence ID" value="KIA61206.1"/>
    <property type="molecule type" value="Genomic_DNA"/>
</dbReference>
<evidence type="ECO:0000313" key="3">
    <source>
        <dbReference type="Proteomes" id="UP000031364"/>
    </source>
</evidence>
<dbReference type="SUPFAM" id="SSF53187">
    <property type="entry name" value="Zn-dependent exopeptidases"/>
    <property type="match status" value="1"/>
</dbReference>
<dbReference type="PANTHER" id="PTHR12147:SF26">
    <property type="entry name" value="PEPTIDASE M28 DOMAIN-CONTAINING PROTEIN"/>
    <property type="match status" value="1"/>
</dbReference>